<accession>A0A158HVP0</accession>
<keyword evidence="3 6" id="KW-0032">Aminotransferase</keyword>
<dbReference type="GO" id="GO:0008483">
    <property type="term" value="F:transaminase activity"/>
    <property type="evidence" value="ECO:0007669"/>
    <property type="project" value="UniProtKB-KW"/>
</dbReference>
<sequence length="410" mass="44131">MSFKQLAPRMQRVQPSPTAVISDKVRLLLAKGKPVINLGEGELHFDTPAHIKQAGIAAIERGDTKYTAVSGTAELLAAIADKFAHENSIRYSSQEVIAGTGAKQLIFNALLATIAPEDEVLICAPYWVSYPDMVAIADGRVRVLPTTAADGWKLRASTLRAAITPKTRWLILNSPNNPSGAVYSHDELKALTDVLLDFEHVLLMADDIYEHVRYGGRFYTPVQVEPRLRERTLTVNGVSKGYSMTGWRIGYAGGPSWLIRAMQTLQSQSTSNPSTISQAAAVAALRGGTDFMADWLSALALNRSVVLEMIERCPGLHCAASEGAFYAFVDCSGLMGATTPDGVRIGSDLDFANYLLDAAHVGVVHGGAFGVENHVRIAYAVPESTLRDACERIEKACAALVLSTVETSGL</sequence>
<feature type="domain" description="Aminotransferase class I/classII large" evidence="7">
    <location>
        <begin position="34"/>
        <end position="393"/>
    </location>
</feature>
<dbReference type="CDD" id="cd00609">
    <property type="entry name" value="AAT_like"/>
    <property type="match status" value="1"/>
</dbReference>
<comment type="similarity">
    <text evidence="2 6">Belongs to the class-I pyridoxal-phosphate-dependent aminotransferase family.</text>
</comment>
<dbReference type="PANTHER" id="PTHR46383">
    <property type="entry name" value="ASPARTATE AMINOTRANSFERASE"/>
    <property type="match status" value="1"/>
</dbReference>
<protein>
    <recommendedName>
        <fullName evidence="6">Aminotransferase</fullName>
        <ecNumber evidence="6">2.6.1.-</ecNumber>
    </recommendedName>
</protein>
<dbReference type="InterPro" id="IPR015424">
    <property type="entry name" value="PyrdxlP-dep_Trfase"/>
</dbReference>
<dbReference type="Gene3D" id="3.90.1150.10">
    <property type="entry name" value="Aspartate Aminotransferase, domain 1"/>
    <property type="match status" value="1"/>
</dbReference>
<comment type="cofactor">
    <cofactor evidence="1 6">
        <name>pyridoxal 5'-phosphate</name>
        <dbReference type="ChEBI" id="CHEBI:597326"/>
    </cofactor>
</comment>
<dbReference type="OrthoDB" id="9803354at2"/>
<dbReference type="InterPro" id="IPR004838">
    <property type="entry name" value="NHTrfase_class1_PyrdxlP-BS"/>
</dbReference>
<dbReference type="GO" id="GO:0006520">
    <property type="term" value="P:amino acid metabolic process"/>
    <property type="evidence" value="ECO:0007669"/>
    <property type="project" value="InterPro"/>
</dbReference>
<evidence type="ECO:0000313" key="8">
    <source>
        <dbReference type="EMBL" id="SAL48474.1"/>
    </source>
</evidence>
<dbReference type="InterPro" id="IPR050596">
    <property type="entry name" value="AspAT/PAT-like"/>
</dbReference>
<dbReference type="FunFam" id="3.40.640.10:FF:000033">
    <property type="entry name" value="Aspartate aminotransferase"/>
    <property type="match status" value="1"/>
</dbReference>
<proteinExistence type="inferred from homology"/>
<keyword evidence="5" id="KW-0663">Pyridoxal phosphate</keyword>
<evidence type="ECO:0000256" key="1">
    <source>
        <dbReference type="ARBA" id="ARBA00001933"/>
    </source>
</evidence>
<dbReference type="AlphaFoldDB" id="A0A158HVP0"/>
<keyword evidence="4 6" id="KW-0808">Transferase</keyword>
<dbReference type="InterPro" id="IPR004839">
    <property type="entry name" value="Aminotransferase_I/II_large"/>
</dbReference>
<dbReference type="PANTHER" id="PTHR46383:SF1">
    <property type="entry name" value="ASPARTATE AMINOTRANSFERASE"/>
    <property type="match status" value="1"/>
</dbReference>
<gene>
    <name evidence="8" type="ORF">AWB64_05096</name>
</gene>
<dbReference type="InterPro" id="IPR015421">
    <property type="entry name" value="PyrdxlP-dep_Trfase_major"/>
</dbReference>
<dbReference type="Pfam" id="PF00155">
    <property type="entry name" value="Aminotran_1_2"/>
    <property type="match status" value="1"/>
</dbReference>
<evidence type="ECO:0000259" key="7">
    <source>
        <dbReference type="Pfam" id="PF00155"/>
    </source>
</evidence>
<dbReference type="EC" id="2.6.1.-" evidence="6"/>
<dbReference type="Proteomes" id="UP000054893">
    <property type="component" value="Unassembled WGS sequence"/>
</dbReference>
<reference evidence="8 9" key="1">
    <citation type="submission" date="2016-01" db="EMBL/GenBank/DDBJ databases">
        <authorList>
            <person name="Oliw E.H."/>
        </authorList>
    </citation>
    <scope>NUCLEOTIDE SEQUENCE [LARGE SCALE GENOMIC DNA]</scope>
    <source>
        <strain evidence="8">LMG 22029</strain>
    </source>
</reference>
<evidence type="ECO:0000256" key="6">
    <source>
        <dbReference type="RuleBase" id="RU000481"/>
    </source>
</evidence>
<dbReference type="PROSITE" id="PS00105">
    <property type="entry name" value="AA_TRANSFER_CLASS_1"/>
    <property type="match status" value="1"/>
</dbReference>
<dbReference type="SUPFAM" id="SSF53383">
    <property type="entry name" value="PLP-dependent transferases"/>
    <property type="match status" value="1"/>
</dbReference>
<name>A0A158HVP0_CABSO</name>
<dbReference type="RefSeq" id="WP_060858135.1">
    <property type="nucleotide sequence ID" value="NZ_FCOC02000021.1"/>
</dbReference>
<dbReference type="InterPro" id="IPR015422">
    <property type="entry name" value="PyrdxlP-dep_Trfase_small"/>
</dbReference>
<evidence type="ECO:0000313" key="9">
    <source>
        <dbReference type="Proteomes" id="UP000054893"/>
    </source>
</evidence>
<evidence type="ECO:0000256" key="3">
    <source>
        <dbReference type="ARBA" id="ARBA00022576"/>
    </source>
</evidence>
<evidence type="ECO:0000256" key="4">
    <source>
        <dbReference type="ARBA" id="ARBA00022679"/>
    </source>
</evidence>
<dbReference type="EMBL" id="FCOC02000021">
    <property type="protein sequence ID" value="SAL48474.1"/>
    <property type="molecule type" value="Genomic_DNA"/>
</dbReference>
<evidence type="ECO:0000256" key="5">
    <source>
        <dbReference type="ARBA" id="ARBA00022898"/>
    </source>
</evidence>
<organism evidence="8 9">
    <name type="scientific">Caballeronia sordidicola</name>
    <name type="common">Burkholderia sordidicola</name>
    <dbReference type="NCBI Taxonomy" id="196367"/>
    <lineage>
        <taxon>Bacteria</taxon>
        <taxon>Pseudomonadati</taxon>
        <taxon>Pseudomonadota</taxon>
        <taxon>Betaproteobacteria</taxon>
        <taxon>Burkholderiales</taxon>
        <taxon>Burkholderiaceae</taxon>
        <taxon>Caballeronia</taxon>
    </lineage>
</organism>
<dbReference type="Gene3D" id="3.40.640.10">
    <property type="entry name" value="Type I PLP-dependent aspartate aminotransferase-like (Major domain)"/>
    <property type="match status" value="1"/>
</dbReference>
<evidence type="ECO:0000256" key="2">
    <source>
        <dbReference type="ARBA" id="ARBA00007441"/>
    </source>
</evidence>
<dbReference type="GO" id="GO:0030170">
    <property type="term" value="F:pyridoxal phosphate binding"/>
    <property type="evidence" value="ECO:0007669"/>
    <property type="project" value="InterPro"/>
</dbReference>